<evidence type="ECO:0000313" key="4">
    <source>
        <dbReference type="Proteomes" id="UP000008810"/>
    </source>
</evidence>
<dbReference type="EMBL" id="CM000880">
    <property type="protein sequence ID" value="KQK14337.1"/>
    <property type="molecule type" value="Genomic_DNA"/>
</dbReference>
<proteinExistence type="predicted"/>
<dbReference type="STRING" id="15368.A0A0Q3KTB4"/>
<evidence type="ECO:0000256" key="1">
    <source>
        <dbReference type="SAM" id="MobiDB-lite"/>
    </source>
</evidence>
<dbReference type="Gramene" id="KQK14337">
    <property type="protein sequence ID" value="KQK14337"/>
    <property type="gene ID" value="BRADI_1g15530v3"/>
</dbReference>
<feature type="region of interest" description="Disordered" evidence="1">
    <location>
        <begin position="56"/>
        <end position="80"/>
    </location>
</feature>
<reference evidence="3" key="3">
    <citation type="submission" date="2018-08" db="UniProtKB">
        <authorList>
            <consortium name="EnsemblPlants"/>
        </authorList>
    </citation>
    <scope>IDENTIFICATION</scope>
    <source>
        <strain evidence="3">cv. Bd21</strain>
    </source>
</reference>
<dbReference type="ExpressionAtlas" id="A0A0Q3KTB4">
    <property type="expression patterns" value="baseline and differential"/>
</dbReference>
<evidence type="ECO:0000313" key="3">
    <source>
        <dbReference type="EnsemblPlants" id="KQK14337"/>
    </source>
</evidence>
<evidence type="ECO:0000313" key="2">
    <source>
        <dbReference type="EMBL" id="KQK14337.1"/>
    </source>
</evidence>
<name>A0A0Q3KTB4_BRADI</name>
<keyword evidence="4" id="KW-1185">Reference proteome</keyword>
<gene>
    <name evidence="2" type="ORF">BRADI_1g15530v3</name>
</gene>
<dbReference type="InParanoid" id="A0A0Q3KTB4"/>
<reference evidence="2 3" key="1">
    <citation type="journal article" date="2010" name="Nature">
        <title>Genome sequencing and analysis of the model grass Brachypodium distachyon.</title>
        <authorList>
            <consortium name="International Brachypodium Initiative"/>
        </authorList>
    </citation>
    <scope>NUCLEOTIDE SEQUENCE [LARGE SCALE GENOMIC DNA]</scope>
    <source>
        <strain evidence="2 3">Bd21</strain>
    </source>
</reference>
<dbReference type="EnsemblPlants" id="KQK14337">
    <property type="protein sequence ID" value="KQK14337"/>
    <property type="gene ID" value="BRADI_1g15530v3"/>
</dbReference>
<sequence length="136" mass="14851">MSPAGTPPPSFSACAFQRRRSGDCSFSFSFFRSSPFPAPHEPRQLKHLIMDTVGSATPFSRTTNTTSSSTTSGGSGQGDREVAIDAEMARVNKLPANSSYAIHRMKVLNKLRHLISIKRTTSQDEELELLFASLSI</sequence>
<reference evidence="2" key="2">
    <citation type="submission" date="2017-06" db="EMBL/GenBank/DDBJ databases">
        <title>WGS assembly of Brachypodium distachyon.</title>
        <authorList>
            <consortium name="The International Brachypodium Initiative"/>
            <person name="Lucas S."/>
            <person name="Harmon-Smith M."/>
            <person name="Lail K."/>
            <person name="Tice H."/>
            <person name="Grimwood J."/>
            <person name="Bruce D."/>
            <person name="Barry K."/>
            <person name="Shu S."/>
            <person name="Lindquist E."/>
            <person name="Wang M."/>
            <person name="Pitluck S."/>
            <person name="Vogel J.P."/>
            <person name="Garvin D.F."/>
            <person name="Mockler T.C."/>
            <person name="Schmutz J."/>
            <person name="Rokhsar D."/>
            <person name="Bevan M.W."/>
        </authorList>
    </citation>
    <scope>NUCLEOTIDE SEQUENCE</scope>
    <source>
        <strain evidence="2">Bd21</strain>
    </source>
</reference>
<accession>A0A0Q3KTB4</accession>
<dbReference type="FunCoup" id="A0A0Q3KTB4">
    <property type="interactions" value="56"/>
</dbReference>
<dbReference type="Proteomes" id="UP000008810">
    <property type="component" value="Chromosome 1"/>
</dbReference>
<protein>
    <submittedName>
        <fullName evidence="2 3">Uncharacterized protein</fullName>
    </submittedName>
</protein>
<organism evidence="2">
    <name type="scientific">Brachypodium distachyon</name>
    <name type="common">Purple false brome</name>
    <name type="synonym">Trachynia distachya</name>
    <dbReference type="NCBI Taxonomy" id="15368"/>
    <lineage>
        <taxon>Eukaryota</taxon>
        <taxon>Viridiplantae</taxon>
        <taxon>Streptophyta</taxon>
        <taxon>Embryophyta</taxon>
        <taxon>Tracheophyta</taxon>
        <taxon>Spermatophyta</taxon>
        <taxon>Magnoliopsida</taxon>
        <taxon>Liliopsida</taxon>
        <taxon>Poales</taxon>
        <taxon>Poaceae</taxon>
        <taxon>BOP clade</taxon>
        <taxon>Pooideae</taxon>
        <taxon>Stipodae</taxon>
        <taxon>Brachypodieae</taxon>
        <taxon>Brachypodium</taxon>
    </lineage>
</organism>
<feature type="compositionally biased region" description="Low complexity" evidence="1">
    <location>
        <begin position="56"/>
        <end position="72"/>
    </location>
</feature>
<dbReference type="AlphaFoldDB" id="A0A0Q3KTB4"/>
<dbReference type="OrthoDB" id="1928932at2759"/>